<dbReference type="InterPro" id="IPR036250">
    <property type="entry name" value="AcylCo_DH-like_C"/>
</dbReference>
<evidence type="ECO:0000256" key="1">
    <source>
        <dbReference type="ARBA" id="ARBA00001974"/>
    </source>
</evidence>
<dbReference type="InterPro" id="IPR006089">
    <property type="entry name" value="Acyl-CoA_DH_CS"/>
</dbReference>
<dbReference type="Gene3D" id="1.20.140.10">
    <property type="entry name" value="Butyryl-CoA Dehydrogenase, subunit A, domain 3"/>
    <property type="match status" value="1"/>
</dbReference>
<accession>A0ABY4M236</accession>
<comment type="similarity">
    <text evidence="2 6">Belongs to the acyl-CoA dehydrogenase family.</text>
</comment>
<dbReference type="PANTHER" id="PTHR43884:SF20">
    <property type="entry name" value="ACYL-COA DEHYDROGENASE FADE28"/>
    <property type="match status" value="1"/>
</dbReference>
<dbReference type="Pfam" id="PF00441">
    <property type="entry name" value="Acyl-CoA_dh_1"/>
    <property type="match status" value="1"/>
</dbReference>
<evidence type="ECO:0000259" key="9">
    <source>
        <dbReference type="Pfam" id="PF02770"/>
    </source>
</evidence>
<evidence type="ECO:0000256" key="4">
    <source>
        <dbReference type="ARBA" id="ARBA00022827"/>
    </source>
</evidence>
<dbReference type="SUPFAM" id="SSF47203">
    <property type="entry name" value="Acyl-CoA dehydrogenase C-terminal domain-like"/>
    <property type="match status" value="1"/>
</dbReference>
<feature type="domain" description="Acyl-CoA dehydrogenase/oxidase C-terminal" evidence="8">
    <location>
        <begin position="243"/>
        <end position="389"/>
    </location>
</feature>
<dbReference type="InterPro" id="IPR037069">
    <property type="entry name" value="AcylCoA_DH/ox_N_sf"/>
</dbReference>
<proteinExistence type="inferred from homology"/>
<dbReference type="Proteomes" id="UP000830115">
    <property type="component" value="Chromosome"/>
</dbReference>
<dbReference type="Gene3D" id="2.40.110.10">
    <property type="entry name" value="Butyryl-CoA Dehydrogenase, subunit A, domain 2"/>
    <property type="match status" value="1"/>
</dbReference>
<name>A0ABY4M236_9ACTN</name>
<feature type="domain" description="Acyl-CoA oxidase/dehydrogenase middle" evidence="9">
    <location>
        <begin position="123"/>
        <end position="227"/>
    </location>
</feature>
<evidence type="ECO:0000256" key="3">
    <source>
        <dbReference type="ARBA" id="ARBA00022630"/>
    </source>
</evidence>
<feature type="compositionally biased region" description="Basic and acidic residues" evidence="7">
    <location>
        <begin position="177"/>
        <end position="193"/>
    </location>
</feature>
<keyword evidence="12" id="KW-1185">Reference proteome</keyword>
<dbReference type="EMBL" id="CP086322">
    <property type="protein sequence ID" value="UQA91820.1"/>
    <property type="molecule type" value="Genomic_DNA"/>
</dbReference>
<dbReference type="Pfam" id="PF02770">
    <property type="entry name" value="Acyl-CoA_dh_M"/>
    <property type="match status" value="1"/>
</dbReference>
<gene>
    <name evidence="11" type="ORF">K9S39_08090</name>
</gene>
<keyword evidence="3 6" id="KW-0285">Flavoprotein</keyword>
<dbReference type="Gene3D" id="1.10.540.10">
    <property type="entry name" value="Acyl-CoA dehydrogenase/oxidase, N-terminal domain"/>
    <property type="match status" value="1"/>
</dbReference>
<dbReference type="InterPro" id="IPR013786">
    <property type="entry name" value="AcylCoA_DH/ox_N"/>
</dbReference>
<dbReference type="RefSeq" id="WP_248862635.1">
    <property type="nucleotide sequence ID" value="NZ_CP086322.1"/>
</dbReference>
<evidence type="ECO:0000313" key="12">
    <source>
        <dbReference type="Proteomes" id="UP000830115"/>
    </source>
</evidence>
<evidence type="ECO:0000313" key="11">
    <source>
        <dbReference type="EMBL" id="UQA91820.1"/>
    </source>
</evidence>
<organism evidence="11 12">
    <name type="scientific">Streptomyces halobius</name>
    <dbReference type="NCBI Taxonomy" id="2879846"/>
    <lineage>
        <taxon>Bacteria</taxon>
        <taxon>Bacillati</taxon>
        <taxon>Actinomycetota</taxon>
        <taxon>Actinomycetes</taxon>
        <taxon>Kitasatosporales</taxon>
        <taxon>Streptomycetaceae</taxon>
        <taxon>Streptomyces</taxon>
    </lineage>
</organism>
<dbReference type="InterPro" id="IPR006091">
    <property type="entry name" value="Acyl-CoA_Oxase/DH_mid-dom"/>
</dbReference>
<evidence type="ECO:0000256" key="7">
    <source>
        <dbReference type="SAM" id="MobiDB-lite"/>
    </source>
</evidence>
<keyword evidence="5 6" id="KW-0560">Oxidoreductase</keyword>
<comment type="cofactor">
    <cofactor evidence="1 6">
        <name>FAD</name>
        <dbReference type="ChEBI" id="CHEBI:57692"/>
    </cofactor>
</comment>
<dbReference type="SUPFAM" id="SSF56645">
    <property type="entry name" value="Acyl-CoA dehydrogenase NM domain-like"/>
    <property type="match status" value="1"/>
</dbReference>
<dbReference type="PANTHER" id="PTHR43884">
    <property type="entry name" value="ACYL-COA DEHYDROGENASE"/>
    <property type="match status" value="1"/>
</dbReference>
<feature type="region of interest" description="Disordered" evidence="7">
    <location>
        <begin position="177"/>
        <end position="197"/>
    </location>
</feature>
<sequence length="392" mass="41969">MPMPLSPEQQDFVTALREFARRECGTREQRDALAAEVGGPHSPALYAKLAALGWLGVCLPEEYGGAGGGMTDACLFLEECAHGLVPAGGFITSVISAKAYEKFGSPAQKKAAIGGAVAGQVLAIAMSEPDAGSDVAALRCRAERAQDGGWLINGHKAWISNAHLAEYILLVARTGGRSESRDNGRPGRGDKHTGLTMFHLPTATPGVDIRGIDTMGGREVNDVYLTDVRLPADAVVGEADHAWAQLMAGLNAERLFLAAHMLGLSRRIFDDTLAHVREREQFGRPVGSFQALRHRLADLATEIGCAGLLVRDVAAHCDAEPERLFPREASMAKLKATETAKHAALEGMQMMGGYGYATEYDMERHLRTAVISTVYGGTSEIQRDIIGKTYGL</sequence>
<dbReference type="InterPro" id="IPR009075">
    <property type="entry name" value="AcylCo_DH/oxidase_C"/>
</dbReference>
<protein>
    <submittedName>
        <fullName evidence="11">Acyl-CoA/acyl-ACP dehydrogenase</fullName>
    </submittedName>
</protein>
<evidence type="ECO:0000256" key="6">
    <source>
        <dbReference type="RuleBase" id="RU362125"/>
    </source>
</evidence>
<evidence type="ECO:0000256" key="5">
    <source>
        <dbReference type="ARBA" id="ARBA00023002"/>
    </source>
</evidence>
<feature type="domain" description="Acyl-CoA dehydrogenase/oxidase N-terminal" evidence="10">
    <location>
        <begin position="6"/>
        <end position="119"/>
    </location>
</feature>
<evidence type="ECO:0000256" key="2">
    <source>
        <dbReference type="ARBA" id="ARBA00009347"/>
    </source>
</evidence>
<dbReference type="PROSITE" id="PS00072">
    <property type="entry name" value="ACYL_COA_DH_1"/>
    <property type="match status" value="1"/>
</dbReference>
<dbReference type="Pfam" id="PF02771">
    <property type="entry name" value="Acyl-CoA_dh_N"/>
    <property type="match status" value="1"/>
</dbReference>
<dbReference type="PIRSF" id="PIRSF016578">
    <property type="entry name" value="HsaA"/>
    <property type="match status" value="1"/>
</dbReference>
<dbReference type="InterPro" id="IPR009100">
    <property type="entry name" value="AcylCoA_DH/oxidase_NM_dom_sf"/>
</dbReference>
<evidence type="ECO:0000259" key="8">
    <source>
        <dbReference type="Pfam" id="PF00441"/>
    </source>
</evidence>
<evidence type="ECO:0000259" key="10">
    <source>
        <dbReference type="Pfam" id="PF02771"/>
    </source>
</evidence>
<dbReference type="InterPro" id="IPR046373">
    <property type="entry name" value="Acyl-CoA_Oxase/DH_mid-dom_sf"/>
</dbReference>
<reference evidence="11" key="1">
    <citation type="submission" date="2021-10" db="EMBL/GenBank/DDBJ databases">
        <title>Streptomyces nigrumlapis sp.nov.,an antimicrobial producing actinobacterium isolated from Black Gobi rocks.</title>
        <authorList>
            <person name="Wen Y."/>
            <person name="Zhang W."/>
            <person name="Liu X.G."/>
        </authorList>
    </citation>
    <scope>NUCLEOTIDE SEQUENCE</scope>
    <source>
        <strain evidence="11">ST13-2-2</strain>
    </source>
</reference>
<keyword evidence="4 6" id="KW-0274">FAD</keyword>